<dbReference type="EMBL" id="CAJVPM010001937">
    <property type="protein sequence ID" value="CAG8476924.1"/>
    <property type="molecule type" value="Genomic_DNA"/>
</dbReference>
<gene>
    <name evidence="1" type="ORF">SCALOS_LOCUS2266</name>
</gene>
<evidence type="ECO:0000313" key="2">
    <source>
        <dbReference type="Proteomes" id="UP000789860"/>
    </source>
</evidence>
<accession>A0ACA9KJ10</accession>
<sequence>SGPDQIYHHVKEYLERDGFIKLWYGGKCVCMVVDNKVVKDLLSHPDIFPKLMLEEQFPNSLIARYYGINVVHSSGDVWKRHRLICNPAFKSLPIQYFDETGFKLMDVLEKIDNKPIEVRDLMHKVSLDVLGKVAFGLDFNNLEDPTNIYVTTYNEVQKAIANPYFIFLPILNRIPFLNKKRFEKVDKLDNIFDKIVEKKRETLANGTENIQGDLLELMLKACENPENQRLTNIELRHNLGVFMLAGHDTTASSLATVLYLLSIHKNVQRKAREEVLKVLGDNLTPSLEQHKSLKYLNMIINENLRLYPPIAVLPARVTTKEIECRGHVIPAGTCIELFIYGIHHSPKNWVNPEEFLPERFENEQHENGEVNSWLGFGDGYRM</sequence>
<evidence type="ECO:0000313" key="1">
    <source>
        <dbReference type="EMBL" id="CAG8476924.1"/>
    </source>
</evidence>
<keyword evidence="2" id="KW-1185">Reference proteome</keyword>
<dbReference type="Proteomes" id="UP000789860">
    <property type="component" value="Unassembled WGS sequence"/>
</dbReference>
<proteinExistence type="predicted"/>
<feature type="non-terminal residue" evidence="1">
    <location>
        <position position="1"/>
    </location>
</feature>
<comment type="caution">
    <text evidence="1">The sequence shown here is derived from an EMBL/GenBank/DDBJ whole genome shotgun (WGS) entry which is preliminary data.</text>
</comment>
<reference evidence="1" key="1">
    <citation type="submission" date="2021-06" db="EMBL/GenBank/DDBJ databases">
        <authorList>
            <person name="Kallberg Y."/>
            <person name="Tangrot J."/>
            <person name="Rosling A."/>
        </authorList>
    </citation>
    <scope>NUCLEOTIDE SEQUENCE</scope>
    <source>
        <strain evidence="1">AU212A</strain>
    </source>
</reference>
<organism evidence="1 2">
    <name type="scientific">Scutellospora calospora</name>
    <dbReference type="NCBI Taxonomy" id="85575"/>
    <lineage>
        <taxon>Eukaryota</taxon>
        <taxon>Fungi</taxon>
        <taxon>Fungi incertae sedis</taxon>
        <taxon>Mucoromycota</taxon>
        <taxon>Glomeromycotina</taxon>
        <taxon>Glomeromycetes</taxon>
        <taxon>Diversisporales</taxon>
        <taxon>Gigasporaceae</taxon>
        <taxon>Scutellospora</taxon>
    </lineage>
</organism>
<protein>
    <submittedName>
        <fullName evidence="1">10052_t:CDS:1</fullName>
    </submittedName>
</protein>
<name>A0ACA9KJ10_9GLOM</name>